<gene>
    <name evidence="3" type="ORF">NCTC11466_02517</name>
</gene>
<feature type="transmembrane region" description="Helical" evidence="1">
    <location>
        <begin position="299"/>
        <end position="318"/>
    </location>
</feature>
<keyword evidence="4" id="KW-1185">Reference proteome</keyword>
<feature type="transmembrane region" description="Helical" evidence="1">
    <location>
        <begin position="194"/>
        <end position="218"/>
    </location>
</feature>
<feature type="transmembrane region" description="Helical" evidence="1">
    <location>
        <begin position="58"/>
        <end position="79"/>
    </location>
</feature>
<evidence type="ECO:0000256" key="1">
    <source>
        <dbReference type="SAM" id="Phobius"/>
    </source>
</evidence>
<proteinExistence type="predicted"/>
<protein>
    <submittedName>
        <fullName evidence="3">Uncharacterized protein conserved in bacteria</fullName>
    </submittedName>
</protein>
<evidence type="ECO:0000259" key="2">
    <source>
        <dbReference type="Pfam" id="PF01757"/>
    </source>
</evidence>
<evidence type="ECO:0000313" key="3">
    <source>
        <dbReference type="EMBL" id="VEB98141.1"/>
    </source>
</evidence>
<keyword evidence="1" id="KW-0472">Membrane</keyword>
<dbReference type="AlphaFoldDB" id="A0A447V2Z6"/>
<feature type="transmembrane region" description="Helical" evidence="1">
    <location>
        <begin position="265"/>
        <end position="284"/>
    </location>
</feature>
<sequence length="365" mass="40950">MANKKLVYLDSIRGLASFAVVLSHLALLYFPFLHNFSNAPISDEHPIQRWIHNSPFAFFYSGTAAVYIFFVMSGIVLSLSSAKNSYPLTNNILSRYARLAIPAIASCLLAYLIFTVVREFNLQQTSNFINNETKIREPGLFNAIYFGAVKAIVNLRGAIQYNPVLWTMAIEFYGSVLIFIACKTRKPLLTMSLLTLLFLAINLHVFLGIASFLIGMLIKEQMPLTGNNKLSTLMIIVGLYFAGAHISSSSYMLFTSVLGNNVYEILNFMAGILIVWGVMLNGYVQSLLSAKPLAKLGELSFPLYLTHWSVILLFANLFDRFNFHHPLAETLLIVLFSVLFSIVFVKIDRLSIHVSGVIKRYSRVT</sequence>
<feature type="transmembrane region" description="Helical" evidence="1">
    <location>
        <begin position="164"/>
        <end position="182"/>
    </location>
</feature>
<dbReference type="Proteomes" id="UP000274122">
    <property type="component" value="Chromosome"/>
</dbReference>
<feature type="domain" description="Acyltransferase 3" evidence="2">
    <location>
        <begin position="7"/>
        <end position="345"/>
    </location>
</feature>
<dbReference type="EMBL" id="LR134201">
    <property type="protein sequence ID" value="VEB98141.1"/>
    <property type="molecule type" value="Genomic_DNA"/>
</dbReference>
<evidence type="ECO:0000313" key="4">
    <source>
        <dbReference type="Proteomes" id="UP000274122"/>
    </source>
</evidence>
<name>A0A447V2Z6_9ENTR</name>
<dbReference type="PANTHER" id="PTHR23028:SF134">
    <property type="entry name" value="PUTATIVE (AFU_ORTHOLOGUE AFUA_4G08520)-RELATED"/>
    <property type="match status" value="1"/>
</dbReference>
<dbReference type="KEGG" id="clap:NCTC11466_02517"/>
<dbReference type="Pfam" id="PF01757">
    <property type="entry name" value="Acyl_transf_3"/>
    <property type="match status" value="1"/>
</dbReference>
<dbReference type="OrthoDB" id="9767863at2"/>
<reference evidence="3 4" key="1">
    <citation type="submission" date="2018-12" db="EMBL/GenBank/DDBJ databases">
        <authorList>
            <consortium name="Pathogen Informatics"/>
        </authorList>
    </citation>
    <scope>NUCLEOTIDE SEQUENCE [LARGE SCALE GENOMIC DNA]</scope>
    <source>
        <strain evidence="3 4">NCTC11466</strain>
    </source>
</reference>
<dbReference type="InterPro" id="IPR002656">
    <property type="entry name" value="Acyl_transf_3_dom"/>
</dbReference>
<keyword evidence="1" id="KW-1133">Transmembrane helix</keyword>
<accession>A0A447V2Z6</accession>
<feature type="transmembrane region" description="Helical" evidence="1">
    <location>
        <begin position="230"/>
        <end position="253"/>
    </location>
</feature>
<dbReference type="InterPro" id="IPR050879">
    <property type="entry name" value="Acyltransferase_3"/>
</dbReference>
<organism evidence="3 4">
    <name type="scientific">Cedecea lapagei</name>
    <dbReference type="NCBI Taxonomy" id="158823"/>
    <lineage>
        <taxon>Bacteria</taxon>
        <taxon>Pseudomonadati</taxon>
        <taxon>Pseudomonadota</taxon>
        <taxon>Gammaproteobacteria</taxon>
        <taxon>Enterobacterales</taxon>
        <taxon>Enterobacteriaceae</taxon>
        <taxon>Cedecea</taxon>
    </lineage>
</organism>
<keyword evidence="1" id="KW-0812">Transmembrane</keyword>
<dbReference type="RefSeq" id="WP_126356481.1">
    <property type="nucleotide sequence ID" value="NZ_LR134201.1"/>
</dbReference>
<feature type="transmembrane region" description="Helical" evidence="1">
    <location>
        <begin position="330"/>
        <end position="347"/>
    </location>
</feature>
<feature type="transmembrane region" description="Helical" evidence="1">
    <location>
        <begin position="99"/>
        <end position="117"/>
    </location>
</feature>
<dbReference type="PANTHER" id="PTHR23028">
    <property type="entry name" value="ACETYLTRANSFERASE"/>
    <property type="match status" value="1"/>
</dbReference>
<dbReference type="GO" id="GO:0016747">
    <property type="term" value="F:acyltransferase activity, transferring groups other than amino-acyl groups"/>
    <property type="evidence" value="ECO:0007669"/>
    <property type="project" value="InterPro"/>
</dbReference>
<feature type="transmembrane region" description="Helical" evidence="1">
    <location>
        <begin position="12"/>
        <end position="32"/>
    </location>
</feature>